<keyword evidence="3" id="KW-1185">Reference proteome</keyword>
<proteinExistence type="predicted"/>
<feature type="transmembrane region" description="Helical" evidence="1">
    <location>
        <begin position="7"/>
        <end position="25"/>
    </location>
</feature>
<sequence>MKKVNRIRIFFILTVLLIVSLYRFMITTPKHAPEETATEQIAAETQAAGSETEKSIFTSSTVIDYQYLIVEESDYLTVYSADGTTVYEYTDIRYSDLDDHLRHKIRNGYYIKDDAELFGFLENYSS</sequence>
<comment type="caution">
    <text evidence="2">The sequence shown here is derived from an EMBL/GenBank/DDBJ whole genome shotgun (WGS) entry which is preliminary data.</text>
</comment>
<dbReference type="EMBL" id="JACOPH010000002">
    <property type="protein sequence ID" value="MBC5713210.1"/>
    <property type="molecule type" value="Genomic_DNA"/>
</dbReference>
<keyword evidence="1" id="KW-0472">Membrane</keyword>
<dbReference type="RefSeq" id="WP_186866210.1">
    <property type="nucleotide sequence ID" value="NZ_JACOPH010000002.1"/>
</dbReference>
<keyword evidence="1" id="KW-1133">Transmembrane helix</keyword>
<dbReference type="Proteomes" id="UP000606720">
    <property type="component" value="Unassembled WGS sequence"/>
</dbReference>
<name>A0A923LLS6_9FIRM</name>
<keyword evidence="1" id="KW-0812">Transmembrane</keyword>
<organism evidence="2 3">
    <name type="scientific">Roseburia zhanii</name>
    <dbReference type="NCBI Taxonomy" id="2763064"/>
    <lineage>
        <taxon>Bacteria</taxon>
        <taxon>Bacillati</taxon>
        <taxon>Bacillota</taxon>
        <taxon>Clostridia</taxon>
        <taxon>Lachnospirales</taxon>
        <taxon>Lachnospiraceae</taxon>
        <taxon>Roseburia</taxon>
    </lineage>
</organism>
<protein>
    <recommendedName>
        <fullName evidence="4">Bypass of forespore C C-terminal domain-containing protein</fullName>
    </recommendedName>
</protein>
<accession>A0A923LLS6</accession>
<evidence type="ECO:0000313" key="2">
    <source>
        <dbReference type="EMBL" id="MBC5713210.1"/>
    </source>
</evidence>
<evidence type="ECO:0000256" key="1">
    <source>
        <dbReference type="SAM" id="Phobius"/>
    </source>
</evidence>
<gene>
    <name evidence="2" type="ORF">H8S17_03130</name>
</gene>
<reference evidence="2" key="1">
    <citation type="submission" date="2020-08" db="EMBL/GenBank/DDBJ databases">
        <title>Genome public.</title>
        <authorList>
            <person name="Liu C."/>
            <person name="Sun Q."/>
        </authorList>
    </citation>
    <scope>NUCLEOTIDE SEQUENCE</scope>
    <source>
        <strain evidence="2">BX1005</strain>
    </source>
</reference>
<evidence type="ECO:0008006" key="4">
    <source>
        <dbReference type="Google" id="ProtNLM"/>
    </source>
</evidence>
<evidence type="ECO:0000313" key="3">
    <source>
        <dbReference type="Proteomes" id="UP000606720"/>
    </source>
</evidence>
<dbReference type="AlphaFoldDB" id="A0A923LLS6"/>